<comment type="caution">
    <text evidence="2">The sequence shown here is derived from an EMBL/GenBank/DDBJ whole genome shotgun (WGS) entry which is preliminary data.</text>
</comment>
<dbReference type="Proteomes" id="UP000185598">
    <property type="component" value="Unassembled WGS sequence"/>
</dbReference>
<feature type="transmembrane region" description="Helical" evidence="1">
    <location>
        <begin position="84"/>
        <end position="105"/>
    </location>
</feature>
<evidence type="ECO:0000313" key="2">
    <source>
        <dbReference type="EMBL" id="OLP49582.1"/>
    </source>
</evidence>
<gene>
    <name evidence="2" type="ORF">BJF91_21430</name>
</gene>
<protein>
    <submittedName>
        <fullName evidence="2">Transcriptional regulator</fullName>
    </submittedName>
</protein>
<organism evidence="2 3">
    <name type="scientific">Allorhizobium taibaishanense</name>
    <dbReference type="NCBI Taxonomy" id="887144"/>
    <lineage>
        <taxon>Bacteria</taxon>
        <taxon>Pseudomonadati</taxon>
        <taxon>Pseudomonadota</taxon>
        <taxon>Alphaproteobacteria</taxon>
        <taxon>Hyphomicrobiales</taxon>
        <taxon>Rhizobiaceae</taxon>
        <taxon>Rhizobium/Agrobacterium group</taxon>
        <taxon>Allorhizobium</taxon>
    </lineage>
</organism>
<evidence type="ECO:0000256" key="1">
    <source>
        <dbReference type="SAM" id="Phobius"/>
    </source>
</evidence>
<dbReference type="EMBL" id="MKIN01000022">
    <property type="protein sequence ID" value="OLP49582.1"/>
    <property type="molecule type" value="Genomic_DNA"/>
</dbReference>
<proteinExistence type="predicted"/>
<keyword evidence="1" id="KW-0472">Membrane</keyword>
<dbReference type="AlphaFoldDB" id="A0A1Q9A4T5"/>
<dbReference type="STRING" id="887144.BJF91_21430"/>
<accession>A0A1Q9A4T5</accession>
<dbReference type="OrthoDB" id="7187254at2"/>
<evidence type="ECO:0000313" key="3">
    <source>
        <dbReference type="Proteomes" id="UP000185598"/>
    </source>
</evidence>
<keyword evidence="3" id="KW-1185">Reference proteome</keyword>
<name>A0A1Q9A4T5_9HYPH</name>
<keyword evidence="1" id="KW-0812">Transmembrane</keyword>
<sequence>MRHGEPGMTESDLIAFADGRLGDAEHKAVADYLAAHPDEAQKVELWRQQNAALQALYGAVPKEPLPTRLDVHAIDRRLREERTAWRNFAAAAVVILAVGITGGWFGRGLLISGPAAPDPLVAEATQAHRLYASEVIHPVEVRAGEAPQLKTWLSKRLDRPLAIPDLTAEGFSLVGGRLLPSTDGPAAQLMYQDESGQRVTLYIVPSRDEQETAIRWTSMKAGAGGLQALFWNDETIRCALIGDLPKDRMQVLANASYKQLS</sequence>
<keyword evidence="1" id="KW-1133">Transmembrane helix</keyword>
<reference evidence="2 3" key="1">
    <citation type="submission" date="2016-09" db="EMBL/GenBank/DDBJ databases">
        <title>Rhizobium oryziradicis sp. nov., isolated from the root of rice.</title>
        <authorList>
            <person name="Zhao J."/>
            <person name="Zhang X."/>
        </authorList>
    </citation>
    <scope>NUCLEOTIDE SEQUENCE [LARGE SCALE GENOMIC DNA]</scope>
    <source>
        <strain evidence="2 3">14971</strain>
    </source>
</reference>